<feature type="transmembrane region" description="Helical" evidence="11">
    <location>
        <begin position="224"/>
        <end position="243"/>
    </location>
</feature>
<dbReference type="Gene3D" id="1.20.120.220">
    <property type="entry name" value="ATP synthase, F0 complex, subunit A"/>
    <property type="match status" value="1"/>
</dbReference>
<feature type="transmembrane region" description="Helical" evidence="11">
    <location>
        <begin position="195"/>
        <end position="217"/>
    </location>
</feature>
<comment type="similarity">
    <text evidence="2 11 12">Belongs to the ATPase A chain family.</text>
</comment>
<evidence type="ECO:0000256" key="11">
    <source>
        <dbReference type="HAMAP-Rule" id="MF_01393"/>
    </source>
</evidence>
<gene>
    <name evidence="11" type="primary">atpB</name>
    <name evidence="13" type="ORF">N803_02300</name>
</gene>
<evidence type="ECO:0000256" key="9">
    <source>
        <dbReference type="ARBA" id="ARBA00023136"/>
    </source>
</evidence>
<dbReference type="InterPro" id="IPR000568">
    <property type="entry name" value="ATP_synth_F0_asu"/>
</dbReference>
<dbReference type="RefSeq" id="WP_245616958.1">
    <property type="nucleotide sequence ID" value="NZ_AVPK01000001.1"/>
</dbReference>
<dbReference type="InterPro" id="IPR035908">
    <property type="entry name" value="F0_ATP_A_sf"/>
</dbReference>
<dbReference type="PANTHER" id="PTHR11410:SF0">
    <property type="entry name" value="ATP SYNTHASE SUBUNIT A"/>
    <property type="match status" value="1"/>
</dbReference>
<evidence type="ECO:0000256" key="1">
    <source>
        <dbReference type="ARBA" id="ARBA00004141"/>
    </source>
</evidence>
<dbReference type="AlphaFoldDB" id="A0A0A0JPE2"/>
<comment type="caution">
    <text evidence="13">The sequence shown here is derived from an EMBL/GenBank/DDBJ whole genome shotgun (WGS) entry which is preliminary data.</text>
</comment>
<feature type="transmembrane region" description="Helical" evidence="11">
    <location>
        <begin position="100"/>
        <end position="122"/>
    </location>
</feature>
<keyword evidence="3 11" id="KW-0813">Transport</keyword>
<evidence type="ECO:0000313" key="13">
    <source>
        <dbReference type="EMBL" id="KGN39320.1"/>
    </source>
</evidence>
<evidence type="ECO:0000256" key="7">
    <source>
        <dbReference type="ARBA" id="ARBA00022989"/>
    </source>
</evidence>
<dbReference type="Pfam" id="PF00119">
    <property type="entry name" value="ATP-synt_A"/>
    <property type="match status" value="1"/>
</dbReference>
<dbReference type="HAMAP" id="MF_01393">
    <property type="entry name" value="ATP_synth_a_bact"/>
    <property type="match status" value="1"/>
</dbReference>
<dbReference type="CDD" id="cd00310">
    <property type="entry name" value="ATP-synt_Fo_a_6"/>
    <property type="match status" value="1"/>
</dbReference>
<evidence type="ECO:0000256" key="2">
    <source>
        <dbReference type="ARBA" id="ARBA00006810"/>
    </source>
</evidence>
<sequence length="271" mass="29753">MILTALAAGTTTAVVAEEGGGEFHTPSPDIFWLPLIGDGQWAITEQMVWGGVSVIVLSIAMIALSKNAAIVPSKGQWLMEGFYNFARNGIARDMIGTKHFLKFVPLLFSLFSLILLNNWMGIIPPVMNPTMGKIGFPIALVLVVYVVYHWIGIKKHGVKGYFAHMVPDGLPGWIKPAIFFLELITYFITRPLTLALRLFGNMFAGHMLIVLFVSAGAYFLTQGVVFKLLSVPTFIMAAVMFVFEALVQFLQAYVFTLLSASYIAGALADDH</sequence>
<dbReference type="SUPFAM" id="SSF81336">
    <property type="entry name" value="F1F0 ATP synthase subunit A"/>
    <property type="match status" value="1"/>
</dbReference>
<evidence type="ECO:0000256" key="5">
    <source>
        <dbReference type="ARBA" id="ARBA00022692"/>
    </source>
</evidence>
<protein>
    <recommendedName>
        <fullName evidence="11 12">ATP synthase subunit a</fullName>
    </recommendedName>
    <alternativeName>
        <fullName evidence="11">ATP synthase F0 sector subunit a</fullName>
    </alternativeName>
    <alternativeName>
        <fullName evidence="11">F-ATPase subunit 6</fullName>
    </alternativeName>
</protein>
<keyword evidence="9 11" id="KW-0472">Membrane</keyword>
<keyword evidence="7 11" id="KW-1133">Transmembrane helix</keyword>
<comment type="subcellular location">
    <subcellularLocation>
        <location evidence="11 12">Cell membrane</location>
        <topology evidence="11 12">Multi-pass membrane protein</topology>
    </subcellularLocation>
    <subcellularLocation>
        <location evidence="1">Membrane</location>
        <topology evidence="1">Multi-pass membrane protein</topology>
    </subcellularLocation>
</comment>
<evidence type="ECO:0000256" key="6">
    <source>
        <dbReference type="ARBA" id="ARBA00022781"/>
    </source>
</evidence>
<dbReference type="InterPro" id="IPR045083">
    <property type="entry name" value="ATP_synth_F0_asu_bact/mt"/>
</dbReference>
<dbReference type="InterPro" id="IPR023011">
    <property type="entry name" value="ATP_synth_F0_asu_AS"/>
</dbReference>
<feature type="transmembrane region" description="Helical" evidence="11">
    <location>
        <begin position="40"/>
        <end position="64"/>
    </location>
</feature>
<keyword evidence="11" id="KW-1003">Cell membrane</keyword>
<evidence type="ECO:0000256" key="4">
    <source>
        <dbReference type="ARBA" id="ARBA00022547"/>
    </source>
</evidence>
<dbReference type="PROSITE" id="PS00449">
    <property type="entry name" value="ATPASE_A"/>
    <property type="match status" value="1"/>
</dbReference>
<dbReference type="GO" id="GO:0045259">
    <property type="term" value="C:proton-transporting ATP synthase complex"/>
    <property type="evidence" value="ECO:0007669"/>
    <property type="project" value="UniProtKB-KW"/>
</dbReference>
<evidence type="ECO:0000313" key="14">
    <source>
        <dbReference type="Proteomes" id="UP000030011"/>
    </source>
</evidence>
<evidence type="ECO:0000256" key="10">
    <source>
        <dbReference type="ARBA" id="ARBA00023310"/>
    </source>
</evidence>
<evidence type="ECO:0000256" key="12">
    <source>
        <dbReference type="RuleBase" id="RU000483"/>
    </source>
</evidence>
<organism evidence="13 14">
    <name type="scientific">Knoellia subterranea KCTC 19937</name>
    <dbReference type="NCBI Taxonomy" id="1385521"/>
    <lineage>
        <taxon>Bacteria</taxon>
        <taxon>Bacillati</taxon>
        <taxon>Actinomycetota</taxon>
        <taxon>Actinomycetes</taxon>
        <taxon>Micrococcales</taxon>
        <taxon>Intrasporangiaceae</taxon>
        <taxon>Knoellia</taxon>
    </lineage>
</organism>
<feature type="transmembrane region" description="Helical" evidence="11">
    <location>
        <begin position="134"/>
        <end position="151"/>
    </location>
</feature>
<dbReference type="GO" id="GO:0046933">
    <property type="term" value="F:proton-transporting ATP synthase activity, rotational mechanism"/>
    <property type="evidence" value="ECO:0007669"/>
    <property type="project" value="UniProtKB-UniRule"/>
</dbReference>
<accession>A0A0A0JPE2</accession>
<keyword evidence="6 11" id="KW-0375">Hydrogen ion transport</keyword>
<dbReference type="Proteomes" id="UP000030011">
    <property type="component" value="Unassembled WGS sequence"/>
</dbReference>
<proteinExistence type="inferred from homology"/>
<feature type="transmembrane region" description="Helical" evidence="11">
    <location>
        <begin position="172"/>
        <end position="189"/>
    </location>
</feature>
<comment type="function">
    <text evidence="11 12">Key component of the proton channel; it plays a direct role in the translocation of protons across the membrane.</text>
</comment>
<evidence type="ECO:0000256" key="3">
    <source>
        <dbReference type="ARBA" id="ARBA00022448"/>
    </source>
</evidence>
<evidence type="ECO:0000256" key="8">
    <source>
        <dbReference type="ARBA" id="ARBA00023065"/>
    </source>
</evidence>
<keyword evidence="8 11" id="KW-0406">Ion transport</keyword>
<reference evidence="13 14" key="1">
    <citation type="submission" date="2013-08" db="EMBL/GenBank/DDBJ databases">
        <title>The genome sequence of Knoellia subterranea.</title>
        <authorList>
            <person name="Zhu W."/>
            <person name="Wang G."/>
        </authorList>
    </citation>
    <scope>NUCLEOTIDE SEQUENCE [LARGE SCALE GENOMIC DNA]</scope>
    <source>
        <strain evidence="13 14">KCTC 19937</strain>
    </source>
</reference>
<keyword evidence="5 11" id="KW-0812">Transmembrane</keyword>
<dbReference type="GO" id="GO:0005886">
    <property type="term" value="C:plasma membrane"/>
    <property type="evidence" value="ECO:0007669"/>
    <property type="project" value="UniProtKB-SubCell"/>
</dbReference>
<dbReference type="NCBIfam" id="TIGR01131">
    <property type="entry name" value="ATP_synt_6_or_A"/>
    <property type="match status" value="1"/>
</dbReference>
<dbReference type="STRING" id="1385521.N803_02300"/>
<keyword evidence="14" id="KW-1185">Reference proteome</keyword>
<keyword evidence="4 11" id="KW-0138">CF(0)</keyword>
<keyword evidence="10 11" id="KW-0066">ATP synthesis</keyword>
<dbReference type="PANTHER" id="PTHR11410">
    <property type="entry name" value="ATP SYNTHASE SUBUNIT A"/>
    <property type="match status" value="1"/>
</dbReference>
<name>A0A0A0JPE2_9MICO</name>
<dbReference type="EMBL" id="AVPK01000001">
    <property type="protein sequence ID" value="KGN39320.1"/>
    <property type="molecule type" value="Genomic_DNA"/>
</dbReference>
<dbReference type="PRINTS" id="PR00123">
    <property type="entry name" value="ATPASEA"/>
</dbReference>
<dbReference type="eggNOG" id="COG0356">
    <property type="taxonomic scope" value="Bacteria"/>
</dbReference>